<evidence type="ECO:0000256" key="2">
    <source>
        <dbReference type="ARBA" id="ARBA00022741"/>
    </source>
</evidence>
<dbReference type="GO" id="GO:0140662">
    <property type="term" value="F:ATP-dependent protein folding chaperone"/>
    <property type="evidence" value="ECO:0007669"/>
    <property type="project" value="InterPro"/>
</dbReference>
<dbReference type="Gene3D" id="3.90.640.10">
    <property type="entry name" value="Actin, Chain A, domain 4"/>
    <property type="match status" value="1"/>
</dbReference>
<dbReference type="InterPro" id="IPR029047">
    <property type="entry name" value="HSP70_peptide-bd_sf"/>
</dbReference>
<accession>A0A328Z9M5</accession>
<dbReference type="AlphaFoldDB" id="A0A328Z9M5"/>
<dbReference type="Gene3D" id="1.20.1270.10">
    <property type="match status" value="1"/>
</dbReference>
<dbReference type="InterPro" id="IPR029048">
    <property type="entry name" value="HSP70_C_sf"/>
</dbReference>
<evidence type="ECO:0000313" key="8">
    <source>
        <dbReference type="Proteomes" id="UP000248856"/>
    </source>
</evidence>
<dbReference type="HAMAP" id="MF_00679">
    <property type="entry name" value="HscA"/>
    <property type="match status" value="1"/>
</dbReference>
<dbReference type="SUPFAM" id="SSF100920">
    <property type="entry name" value="Heat shock protein 70kD (HSP70), peptide-binding domain"/>
    <property type="match status" value="1"/>
</dbReference>
<comment type="similarity">
    <text evidence="1 5 6">Belongs to the heat shock protein 70 family.</text>
</comment>
<dbReference type="SUPFAM" id="SSF100934">
    <property type="entry name" value="Heat shock protein 70kD (HSP70), C-terminal subdomain"/>
    <property type="match status" value="1"/>
</dbReference>
<comment type="function">
    <text evidence="5">Chaperone involved in the maturation of iron-sulfur cluster-containing proteins. Has a low intrinsic ATPase activity which is markedly stimulated by HscB.</text>
</comment>
<evidence type="ECO:0000256" key="5">
    <source>
        <dbReference type="HAMAP-Rule" id="MF_00679"/>
    </source>
</evidence>
<dbReference type="NCBIfam" id="TIGR01991">
    <property type="entry name" value="HscA"/>
    <property type="match status" value="1"/>
</dbReference>
<dbReference type="PROSITE" id="PS00329">
    <property type="entry name" value="HSP70_2"/>
    <property type="match status" value="1"/>
</dbReference>
<dbReference type="PROSITE" id="PS00297">
    <property type="entry name" value="HSP70_1"/>
    <property type="match status" value="1"/>
</dbReference>
<keyword evidence="3 5" id="KW-0067">ATP-binding</keyword>
<dbReference type="EMBL" id="QLTA01000017">
    <property type="protein sequence ID" value="RAR82569.1"/>
    <property type="molecule type" value="Genomic_DNA"/>
</dbReference>
<keyword evidence="2 5" id="KW-0547">Nucleotide-binding</keyword>
<dbReference type="NCBIfam" id="NF003520">
    <property type="entry name" value="PRK05183.1"/>
    <property type="match status" value="1"/>
</dbReference>
<comment type="caution">
    <text evidence="7">The sequence shown here is derived from an EMBL/GenBank/DDBJ whole genome shotgun (WGS) entry which is preliminary data.</text>
</comment>
<dbReference type="Gene3D" id="2.60.34.10">
    <property type="entry name" value="Substrate Binding Domain Of DNAk, Chain A, domain 1"/>
    <property type="match status" value="1"/>
</dbReference>
<gene>
    <name evidence="5" type="primary">hscA</name>
    <name evidence="7" type="ORF">AX018_101721</name>
</gene>
<dbReference type="PRINTS" id="PR00301">
    <property type="entry name" value="HEATSHOCK70"/>
</dbReference>
<keyword evidence="4 5" id="KW-0143">Chaperone</keyword>
<evidence type="ECO:0000313" key="7">
    <source>
        <dbReference type="EMBL" id="RAR82569.1"/>
    </source>
</evidence>
<evidence type="ECO:0000256" key="6">
    <source>
        <dbReference type="RuleBase" id="RU003322"/>
    </source>
</evidence>
<dbReference type="InterPro" id="IPR013126">
    <property type="entry name" value="Hsp_70_fam"/>
</dbReference>
<keyword evidence="8" id="KW-1185">Reference proteome</keyword>
<dbReference type="FunFam" id="2.60.34.10:FF:000005">
    <property type="entry name" value="Chaperone protein HscA homolog"/>
    <property type="match status" value="1"/>
</dbReference>
<proteinExistence type="inferred from homology"/>
<dbReference type="FunFam" id="3.30.420.40:FF:000046">
    <property type="entry name" value="Chaperone protein HscA"/>
    <property type="match status" value="1"/>
</dbReference>
<evidence type="ECO:0000256" key="1">
    <source>
        <dbReference type="ARBA" id="ARBA00007381"/>
    </source>
</evidence>
<dbReference type="GO" id="GO:0016226">
    <property type="term" value="P:iron-sulfur cluster assembly"/>
    <property type="evidence" value="ECO:0007669"/>
    <property type="project" value="InterPro"/>
</dbReference>
<dbReference type="Gene3D" id="3.30.420.40">
    <property type="match status" value="2"/>
</dbReference>
<dbReference type="InterPro" id="IPR010236">
    <property type="entry name" value="ISC_FeS_clus_asmbl_HscA"/>
</dbReference>
<sequence length="637" mass="67670">MGSLWADGVPFPSTTTIMALLQISEPGQSPDPHQRRIAVGIDLGTTHSLVAAVRNGMPECLPDDAGRILLPSVVRYLPQGRRQIGHEALASQAQDAANTLASVKRFMGRGLKDIDHPERLPYAFLPAEGEGMVALQTVDGAKSPVEVSAEILATLRYRAEDTFNDDLYGVVITVPAYFDDAQRQATKDAARLAGLNLLRLINEPTAAAIAYGLDNASEGVYAVYDLGGGTFDISILRLTRGVFEVIATGGDSALGGDDYDAALAEWALQRLGVVAHSAQDKAAARMAARACKEALTGAEQAVFAAPIAGADVRLDVAREAFESETAALTARSMAAVKRALRDARLSRDDVKGVVMVGGSTRMPQIQRAVAEFFGTSPLNNLNPDEVVALGAAIQANQLAGNDPEGDMLLLDVIPLSLGIETMGGLVERIISRNETIPSAKAQDFTTYKDGQTALAIHVVQGERDLVADCRSLARFELRGIPPMAAGAARIRVTFTVDADGLLSVGAREQSTGVEARIDVKPSYGLSDEQITRMLQEGFATAAEDMRARAVVEARVDADRMLMATQTALEADADVLEPEERAAIDALMRALRGAREQEEAATIEAATDALAKGTEAFAARRMNRGIQQALAGKNVQSL</sequence>
<dbReference type="GO" id="GO:0016887">
    <property type="term" value="F:ATP hydrolysis activity"/>
    <property type="evidence" value="ECO:0007669"/>
    <property type="project" value="UniProtKB-UniRule"/>
</dbReference>
<dbReference type="InterPro" id="IPR018181">
    <property type="entry name" value="Heat_shock_70_CS"/>
</dbReference>
<dbReference type="PANTHER" id="PTHR19375">
    <property type="entry name" value="HEAT SHOCK PROTEIN 70KDA"/>
    <property type="match status" value="1"/>
</dbReference>
<dbReference type="GO" id="GO:0005524">
    <property type="term" value="F:ATP binding"/>
    <property type="evidence" value="ECO:0007669"/>
    <property type="project" value="UniProtKB-KW"/>
</dbReference>
<name>A0A328Z9M5_9BURK</name>
<dbReference type="PROSITE" id="PS01036">
    <property type="entry name" value="HSP70_3"/>
    <property type="match status" value="1"/>
</dbReference>
<reference evidence="7 8" key="1">
    <citation type="submission" date="2018-06" db="EMBL/GenBank/DDBJ databases">
        <title>Genomic Encyclopedia of Archaeal and Bacterial Type Strains, Phase II (KMG-II): from individual species to whole genera.</title>
        <authorList>
            <person name="Goeker M."/>
        </authorList>
    </citation>
    <scope>NUCLEOTIDE SEQUENCE [LARGE SCALE GENOMIC DNA]</scope>
    <source>
        <strain evidence="7 8">CFPB 3232</strain>
    </source>
</reference>
<organism evidence="7 8">
    <name type="scientific">Paracidovorax anthurii</name>
    <dbReference type="NCBI Taxonomy" id="78229"/>
    <lineage>
        <taxon>Bacteria</taxon>
        <taxon>Pseudomonadati</taxon>
        <taxon>Pseudomonadota</taxon>
        <taxon>Betaproteobacteria</taxon>
        <taxon>Burkholderiales</taxon>
        <taxon>Comamonadaceae</taxon>
        <taxon>Paracidovorax</taxon>
    </lineage>
</organism>
<dbReference type="SUPFAM" id="SSF53067">
    <property type="entry name" value="Actin-like ATPase domain"/>
    <property type="match status" value="2"/>
</dbReference>
<dbReference type="GO" id="GO:0051082">
    <property type="term" value="F:unfolded protein binding"/>
    <property type="evidence" value="ECO:0007669"/>
    <property type="project" value="InterPro"/>
</dbReference>
<dbReference type="Proteomes" id="UP000248856">
    <property type="component" value="Unassembled WGS sequence"/>
</dbReference>
<protein>
    <recommendedName>
        <fullName evidence="5">Chaperone protein HscA homolog</fullName>
    </recommendedName>
</protein>
<dbReference type="Pfam" id="PF00012">
    <property type="entry name" value="HSP70"/>
    <property type="match status" value="1"/>
</dbReference>
<evidence type="ECO:0000256" key="3">
    <source>
        <dbReference type="ARBA" id="ARBA00022840"/>
    </source>
</evidence>
<dbReference type="InterPro" id="IPR043129">
    <property type="entry name" value="ATPase_NBD"/>
</dbReference>
<evidence type="ECO:0000256" key="4">
    <source>
        <dbReference type="ARBA" id="ARBA00023186"/>
    </source>
</evidence>